<keyword evidence="1 2" id="KW-0732">Signal</keyword>
<evidence type="ECO:0000313" key="5">
    <source>
        <dbReference type="Proteomes" id="UP001589775"/>
    </source>
</evidence>
<name>A0ABV6EMS7_9BRAD</name>
<evidence type="ECO:0000259" key="3">
    <source>
        <dbReference type="Pfam" id="PF02608"/>
    </source>
</evidence>
<proteinExistence type="predicted"/>
<dbReference type="CDD" id="cd19963">
    <property type="entry name" value="PBP1_BMP-like"/>
    <property type="match status" value="1"/>
</dbReference>
<dbReference type="InterPro" id="IPR052910">
    <property type="entry name" value="ABC-Purine-Binding"/>
</dbReference>
<sequence length="361" mass="39056">MTKAIVTAALLLAGCAGLSGAAAQDKPAKLKIGFVYIGPVGDFGWTHQHDQARQALVKQFSDRIETTFLESVSEGPDAERSIEQLARAGNKLIFTTSFGYMDSTIKVAKKYPDVKFEHATGYKREKNVATYSGRFYEGRYVQGTIAAKMSKKGVLGYIGSFPVPEVISGINATILAAQKVNPDIKVKIVWVNSWFNPGKEAEAAKALLDQGADVIMQNTDSAAAMQIANERGALAFAQDSDMIKFGPKAQLTGIIANWAPYYTARVQAVLDNTWQPGDTWGGLKDKMILMAPYTNMPEDVKKLAADTEAGIIDGSIKPFACPVVDQDGKDVECKGGDHLDDSQILGMNFYVKGIDDKIPGK</sequence>
<protein>
    <submittedName>
        <fullName evidence="4">BMP family ABC transporter substrate-binding protein</fullName>
    </submittedName>
</protein>
<gene>
    <name evidence="4" type="ORF">ACFFJ6_02205</name>
</gene>
<evidence type="ECO:0000256" key="2">
    <source>
        <dbReference type="SAM" id="SignalP"/>
    </source>
</evidence>
<dbReference type="Proteomes" id="UP001589775">
    <property type="component" value="Unassembled WGS sequence"/>
</dbReference>
<organism evidence="4 5">
    <name type="scientific">Rhodopseudomonas telluris</name>
    <dbReference type="NCBI Taxonomy" id="644215"/>
    <lineage>
        <taxon>Bacteria</taxon>
        <taxon>Pseudomonadati</taxon>
        <taxon>Pseudomonadota</taxon>
        <taxon>Alphaproteobacteria</taxon>
        <taxon>Hyphomicrobiales</taxon>
        <taxon>Nitrobacteraceae</taxon>
        <taxon>Rhodopseudomonas</taxon>
    </lineage>
</organism>
<keyword evidence="5" id="KW-1185">Reference proteome</keyword>
<accession>A0ABV6EMS7</accession>
<evidence type="ECO:0000313" key="4">
    <source>
        <dbReference type="EMBL" id="MFC0239256.1"/>
    </source>
</evidence>
<dbReference type="EMBL" id="JBHLWM010000001">
    <property type="protein sequence ID" value="MFC0239256.1"/>
    <property type="molecule type" value="Genomic_DNA"/>
</dbReference>
<dbReference type="InterPro" id="IPR003760">
    <property type="entry name" value="PnrA-like"/>
</dbReference>
<dbReference type="PANTHER" id="PTHR43208:SF1">
    <property type="entry name" value="ABC TRANSPORTER SUBSTRATE-BINDING PROTEIN"/>
    <property type="match status" value="1"/>
</dbReference>
<dbReference type="PROSITE" id="PS51257">
    <property type="entry name" value="PROKAR_LIPOPROTEIN"/>
    <property type="match status" value="1"/>
</dbReference>
<dbReference type="RefSeq" id="WP_378383890.1">
    <property type="nucleotide sequence ID" value="NZ_JBHLWM010000001.1"/>
</dbReference>
<evidence type="ECO:0000256" key="1">
    <source>
        <dbReference type="ARBA" id="ARBA00022729"/>
    </source>
</evidence>
<feature type="chain" id="PRO_5047223809" evidence="2">
    <location>
        <begin position="22"/>
        <end position="361"/>
    </location>
</feature>
<feature type="signal peptide" evidence="2">
    <location>
        <begin position="1"/>
        <end position="21"/>
    </location>
</feature>
<dbReference type="Pfam" id="PF02608">
    <property type="entry name" value="Bmp"/>
    <property type="match status" value="1"/>
</dbReference>
<dbReference type="Gene3D" id="3.40.50.2300">
    <property type="match status" value="2"/>
</dbReference>
<reference evidence="4 5" key="1">
    <citation type="submission" date="2024-09" db="EMBL/GenBank/DDBJ databases">
        <authorList>
            <person name="Sun Q."/>
            <person name="Mori K."/>
        </authorList>
    </citation>
    <scope>NUCLEOTIDE SEQUENCE [LARGE SCALE GENOMIC DNA]</scope>
    <source>
        <strain evidence="4 5">KCTC 23279</strain>
    </source>
</reference>
<dbReference type="PANTHER" id="PTHR43208">
    <property type="entry name" value="ABC TRANSPORTER SUBSTRATE-BINDING PROTEIN"/>
    <property type="match status" value="1"/>
</dbReference>
<feature type="domain" description="ABC transporter substrate-binding protein PnrA-like" evidence="3">
    <location>
        <begin position="30"/>
        <end position="308"/>
    </location>
</feature>
<comment type="caution">
    <text evidence="4">The sequence shown here is derived from an EMBL/GenBank/DDBJ whole genome shotgun (WGS) entry which is preliminary data.</text>
</comment>